<evidence type="ECO:0000256" key="6">
    <source>
        <dbReference type="PROSITE-ProRule" id="PRU00047"/>
    </source>
</evidence>
<reference evidence="10 11" key="1">
    <citation type="journal article" date="2018" name="PLoS Genet.">
        <title>Population sequencing reveals clonal diversity and ancestral inbreeding in the grapevine cultivar Chardonnay.</title>
        <authorList>
            <person name="Roach M.J."/>
            <person name="Johnson D.L."/>
            <person name="Bohlmann J."/>
            <person name="van Vuuren H.J."/>
            <person name="Jones S.J."/>
            <person name="Pretorius I.S."/>
            <person name="Schmidt S.A."/>
            <person name="Borneman A.R."/>
        </authorList>
    </citation>
    <scope>NUCLEOTIDE SEQUENCE [LARGE SCALE GENOMIC DNA]</scope>
    <source>
        <strain evidence="11">cv. Chardonnay</strain>
        <tissue evidence="10">Leaf</tissue>
    </source>
</reference>
<protein>
    <submittedName>
        <fullName evidence="10">Transcription factor MYB1R1</fullName>
    </submittedName>
</protein>
<feature type="domain" description="CCHC-type" evidence="8">
    <location>
        <begin position="23"/>
        <end position="38"/>
    </location>
</feature>
<keyword evidence="4" id="KW-0804">Transcription</keyword>
<accession>A0A438EYJ5</accession>
<dbReference type="EMBL" id="QGNW01001162">
    <property type="protein sequence ID" value="RVW52794.1"/>
    <property type="molecule type" value="Genomic_DNA"/>
</dbReference>
<comment type="caution">
    <text evidence="10">The sequence shown here is derived from an EMBL/GenBank/DDBJ whole genome shotgun (WGS) entry which is preliminary data.</text>
</comment>
<keyword evidence="6" id="KW-0863">Zinc-finger</keyword>
<evidence type="ECO:0000256" key="7">
    <source>
        <dbReference type="SAM" id="MobiDB-lite"/>
    </source>
</evidence>
<dbReference type="PANTHER" id="PTHR44191">
    <property type="entry name" value="TRANSCRIPTION FACTOR KUA1"/>
    <property type="match status" value="1"/>
</dbReference>
<dbReference type="InterPro" id="IPR006447">
    <property type="entry name" value="Myb_dom_plants"/>
</dbReference>
<evidence type="ECO:0000313" key="11">
    <source>
        <dbReference type="Proteomes" id="UP000288805"/>
    </source>
</evidence>
<keyword evidence="5" id="KW-0539">Nucleus</keyword>
<dbReference type="PROSITE" id="PS51294">
    <property type="entry name" value="HTH_MYB"/>
    <property type="match status" value="1"/>
</dbReference>
<dbReference type="InterPro" id="IPR009057">
    <property type="entry name" value="Homeodomain-like_sf"/>
</dbReference>
<dbReference type="AlphaFoldDB" id="A0A438EYJ5"/>
<dbReference type="PROSITE" id="PS50158">
    <property type="entry name" value="ZF_CCHC"/>
    <property type="match status" value="1"/>
</dbReference>
<evidence type="ECO:0000259" key="9">
    <source>
        <dbReference type="PROSITE" id="PS51294"/>
    </source>
</evidence>
<dbReference type="InterPro" id="IPR052245">
    <property type="entry name" value="Plant_Stress_Dev_TF"/>
</dbReference>
<keyword evidence="3" id="KW-0238">DNA-binding</keyword>
<sequence>MRPLCFFFLRSLRRCSGEMSRCCSQCGHNGHNSRTCAESGGGGGDGGSEGIMLFGVRVTVDSMRKSVSLNNLSQYEQPHEFSNADATPAAGYVSADDVAHHSSGNRERKRGSIHIFDRRFCLFPFFSKCPMDRRRTQAFPGGLQKVGKGDWRGISRNFVKTRTPTQVASHAQKYFLRRNNLNRRRRRSSLFDITTESVTAVPMEEEQVLHHQENTSQSQQSPKTFSETGSGGGFPVVPAFPMPINPVVVPVPIQNPMENLTLGQNDVNTRLVRPIPVLPIPPESTDLNLNLKSSVDPSPLSLKLSLSSNQNHPNQPSRHSAFQAMSSFNNGDSIISVA</sequence>
<feature type="compositionally biased region" description="Polar residues" evidence="7">
    <location>
        <begin position="214"/>
        <end position="228"/>
    </location>
</feature>
<dbReference type="GO" id="GO:0006355">
    <property type="term" value="P:regulation of DNA-templated transcription"/>
    <property type="evidence" value="ECO:0007669"/>
    <property type="project" value="UniProtKB-ARBA"/>
</dbReference>
<dbReference type="GO" id="GO:0008270">
    <property type="term" value="F:zinc ion binding"/>
    <property type="evidence" value="ECO:0007669"/>
    <property type="project" value="UniProtKB-KW"/>
</dbReference>
<feature type="domain" description="HTH myb-type" evidence="9">
    <location>
        <begin position="145"/>
        <end position="179"/>
    </location>
</feature>
<dbReference type="SUPFAM" id="SSF46689">
    <property type="entry name" value="Homeodomain-like"/>
    <property type="match status" value="1"/>
</dbReference>
<evidence type="ECO:0000256" key="5">
    <source>
        <dbReference type="ARBA" id="ARBA00023242"/>
    </source>
</evidence>
<keyword evidence="6" id="KW-0479">Metal-binding</keyword>
<evidence type="ECO:0000256" key="3">
    <source>
        <dbReference type="ARBA" id="ARBA00023125"/>
    </source>
</evidence>
<dbReference type="GO" id="GO:0005634">
    <property type="term" value="C:nucleus"/>
    <property type="evidence" value="ECO:0007669"/>
    <property type="project" value="UniProtKB-SubCell"/>
</dbReference>
<dbReference type="InterPro" id="IPR001005">
    <property type="entry name" value="SANT/Myb"/>
</dbReference>
<dbReference type="Gene3D" id="1.10.10.60">
    <property type="entry name" value="Homeodomain-like"/>
    <property type="match status" value="1"/>
</dbReference>
<comment type="subcellular location">
    <subcellularLocation>
        <location evidence="1">Nucleus</location>
    </subcellularLocation>
</comment>
<proteinExistence type="predicted"/>
<dbReference type="NCBIfam" id="TIGR01557">
    <property type="entry name" value="myb_SHAQKYF"/>
    <property type="match status" value="1"/>
</dbReference>
<dbReference type="Proteomes" id="UP000288805">
    <property type="component" value="Unassembled WGS sequence"/>
</dbReference>
<evidence type="ECO:0000256" key="2">
    <source>
        <dbReference type="ARBA" id="ARBA00023015"/>
    </source>
</evidence>
<keyword evidence="2" id="KW-0805">Transcription regulation</keyword>
<evidence type="ECO:0000259" key="8">
    <source>
        <dbReference type="PROSITE" id="PS50158"/>
    </source>
</evidence>
<gene>
    <name evidence="10" type="primary">MY1R1_1</name>
    <name evidence="10" type="ORF">CK203_076663</name>
</gene>
<evidence type="ECO:0000256" key="1">
    <source>
        <dbReference type="ARBA" id="ARBA00004123"/>
    </source>
</evidence>
<name>A0A438EYJ5_VITVI</name>
<dbReference type="PANTHER" id="PTHR44191:SF84">
    <property type="entry name" value="F25A4.19 PROTEIN"/>
    <property type="match status" value="1"/>
</dbReference>
<dbReference type="CDD" id="cd00167">
    <property type="entry name" value="SANT"/>
    <property type="match status" value="1"/>
</dbReference>
<dbReference type="GO" id="GO:0003677">
    <property type="term" value="F:DNA binding"/>
    <property type="evidence" value="ECO:0007669"/>
    <property type="project" value="UniProtKB-KW"/>
</dbReference>
<feature type="region of interest" description="Disordered" evidence="7">
    <location>
        <begin position="207"/>
        <end position="234"/>
    </location>
</feature>
<dbReference type="InterPro" id="IPR001878">
    <property type="entry name" value="Znf_CCHC"/>
</dbReference>
<keyword evidence="6" id="KW-0862">Zinc</keyword>
<evidence type="ECO:0000313" key="10">
    <source>
        <dbReference type="EMBL" id="RVW52794.1"/>
    </source>
</evidence>
<evidence type="ECO:0000256" key="4">
    <source>
        <dbReference type="ARBA" id="ARBA00023163"/>
    </source>
</evidence>
<organism evidence="10 11">
    <name type="scientific">Vitis vinifera</name>
    <name type="common">Grape</name>
    <dbReference type="NCBI Taxonomy" id="29760"/>
    <lineage>
        <taxon>Eukaryota</taxon>
        <taxon>Viridiplantae</taxon>
        <taxon>Streptophyta</taxon>
        <taxon>Embryophyta</taxon>
        <taxon>Tracheophyta</taxon>
        <taxon>Spermatophyta</taxon>
        <taxon>Magnoliopsida</taxon>
        <taxon>eudicotyledons</taxon>
        <taxon>Gunneridae</taxon>
        <taxon>Pentapetalae</taxon>
        <taxon>rosids</taxon>
        <taxon>Vitales</taxon>
        <taxon>Vitaceae</taxon>
        <taxon>Viteae</taxon>
        <taxon>Vitis</taxon>
    </lineage>
</organism>
<dbReference type="InterPro" id="IPR017930">
    <property type="entry name" value="Myb_dom"/>
</dbReference>